<accession>A0A9W9WZ35</accession>
<gene>
    <name evidence="1" type="ORF">N7530_004696</name>
</gene>
<comment type="caution">
    <text evidence="1">The sequence shown here is derived from an EMBL/GenBank/DDBJ whole genome shotgun (WGS) entry which is preliminary data.</text>
</comment>
<dbReference type="Proteomes" id="UP001147760">
    <property type="component" value="Unassembled WGS sequence"/>
</dbReference>
<evidence type="ECO:0000313" key="1">
    <source>
        <dbReference type="EMBL" id="KAJ5479187.1"/>
    </source>
</evidence>
<dbReference type="AlphaFoldDB" id="A0A9W9WZ35"/>
<protein>
    <submittedName>
        <fullName evidence="1">Uncharacterized protein</fullName>
    </submittedName>
</protein>
<reference evidence="1" key="2">
    <citation type="journal article" date="2023" name="IMA Fungus">
        <title>Comparative genomic study of the Penicillium genus elucidates a diverse pangenome and 15 lateral gene transfer events.</title>
        <authorList>
            <person name="Petersen C."/>
            <person name="Sorensen T."/>
            <person name="Nielsen M.R."/>
            <person name="Sondergaard T.E."/>
            <person name="Sorensen J.L."/>
            <person name="Fitzpatrick D.A."/>
            <person name="Frisvad J.C."/>
            <person name="Nielsen K.L."/>
        </authorList>
    </citation>
    <scope>NUCLEOTIDE SEQUENCE</scope>
    <source>
        <strain evidence="1">IBT 17660</strain>
    </source>
</reference>
<reference evidence="1" key="1">
    <citation type="submission" date="2022-12" db="EMBL/GenBank/DDBJ databases">
        <authorList>
            <person name="Petersen C."/>
        </authorList>
    </citation>
    <scope>NUCLEOTIDE SEQUENCE</scope>
    <source>
        <strain evidence="1">IBT 17660</strain>
    </source>
</reference>
<sequence>MTASEEVLRAFNDILDLKVAYTWRRSQILRFMGHVVANGFLYDIQDSELLSLKAMVDEIHMLCPPDGATFSDPVIEPVQSTKRALNPIWQRNSPSQGSKLLLQTLVHNGVSFSGIYDILGLFLSSIGAAPNRATTRNFYLPMTAMYAKWCSALSEFVRKKSVPTMYNSTWVKDGPGKGRFFLGASLGGYIGGNRCERTGTWADVVKEARWDLINDGAMHMSGYSMYDCPLSRSAGDTSIGNRLWFGNFAEVYPLLHMLLPNPTAVHGIALRNRGVDSTIYEDNLSGQVWTWVRDLCENCEELVRMWGGLPVNFDCWADVSGAPP</sequence>
<evidence type="ECO:0000313" key="2">
    <source>
        <dbReference type="Proteomes" id="UP001147760"/>
    </source>
</evidence>
<dbReference type="EMBL" id="JAPWDO010000003">
    <property type="protein sequence ID" value="KAJ5479187.1"/>
    <property type="molecule type" value="Genomic_DNA"/>
</dbReference>
<proteinExistence type="predicted"/>
<organism evidence="1 2">
    <name type="scientific">Penicillium desertorum</name>
    <dbReference type="NCBI Taxonomy" id="1303715"/>
    <lineage>
        <taxon>Eukaryota</taxon>
        <taxon>Fungi</taxon>
        <taxon>Dikarya</taxon>
        <taxon>Ascomycota</taxon>
        <taxon>Pezizomycotina</taxon>
        <taxon>Eurotiomycetes</taxon>
        <taxon>Eurotiomycetidae</taxon>
        <taxon>Eurotiales</taxon>
        <taxon>Aspergillaceae</taxon>
        <taxon>Penicillium</taxon>
    </lineage>
</organism>
<name>A0A9W9WZ35_9EURO</name>
<keyword evidence="2" id="KW-1185">Reference proteome</keyword>
<dbReference type="OrthoDB" id="5350472at2759"/>